<dbReference type="InterPro" id="IPR008866">
    <property type="entry name" value="Phage_lambda_GpA-like"/>
</dbReference>
<reference evidence="4 5" key="1">
    <citation type="journal article" date="2013" name="PLoS ONE">
        <title>Cultivation and Complete Genome Sequencing of Gloeobacter kilaueensis sp. nov., from a Lava Cave in Kilauea Caldera, Hawai'i.</title>
        <authorList>
            <person name="Saw J.H."/>
            <person name="Schatz M."/>
            <person name="Brown M.V."/>
            <person name="Kunkel D.D."/>
            <person name="Foster J.S."/>
            <person name="Shick H."/>
            <person name="Christensen S."/>
            <person name="Hou S."/>
            <person name="Wan X."/>
            <person name="Donachie S.P."/>
        </authorList>
    </citation>
    <scope>NUCLEOTIDE SEQUENCE [LARGE SCALE GENOMIC DNA]</scope>
    <source>
        <strain evidence="5">JS</strain>
    </source>
</reference>
<dbReference type="AlphaFoldDB" id="U5QDZ1"/>
<evidence type="ECO:0000313" key="5">
    <source>
        <dbReference type="Proteomes" id="UP000017396"/>
    </source>
</evidence>
<evidence type="ECO:0000259" key="2">
    <source>
        <dbReference type="Pfam" id="PF05876"/>
    </source>
</evidence>
<sequence>MPGRWRTSRTPYLREPMDALTDPLVEELVIMAGSQVGKTELTLNVLGYFIHQDPSPILYMEPTVEMAENFSKTRLAPTIRDTAVLASRIADPKSRDSGNTTLLKNFAGGYLALIGSNSPAQAASRPIRILLADEVDRFSDSAGTEGDPVDLGIQRQDTFFNRKRGLISTPTVRDVSRIEAAFLASDQRRYFCPCPVCGEFQLLQFQYLRWDAGRPESAYYLCEHCGAKLSTAQKNQMVRAGQWRATATPKPGSERSRGYHLWAIYSPWISLQLIVEKFLKAKDDPERLKVFTNTVLAETFDTAGGQKIDYQKLADRSNYGPRGSNGQPAREFVYGLEGGKAPAAGVLFLSGGVDVQDDRLEVILRGWGRGEQSWLCWYQQIWGDPRMVSTWEALDEVVGSTWRHPHGVDLRVEAVGVDSGHLTQYVYAYVRGAAHRGVFAVKGMGTPTDRPILGTPTWQDIDHEGRKIKNGVQLWSVGTHQANSLIYSRLALPYPGDGYYHFPAGLEEPFWEGLCSEKLITEYRAGVATQRYVPIAGRKRNEPLDCERYALAAALKLGLARAPWDKLEERVKPKEQKPTTARATAATGRQSGNWLTDY</sequence>
<dbReference type="Pfam" id="PF05876">
    <property type="entry name" value="GpA_ATPase"/>
    <property type="match status" value="1"/>
</dbReference>
<dbReference type="GO" id="GO:0016887">
    <property type="term" value="F:ATP hydrolysis activity"/>
    <property type="evidence" value="ECO:0007669"/>
    <property type="project" value="InterPro"/>
</dbReference>
<feature type="domain" description="Phage terminase large subunit GpA ATPase" evidence="2">
    <location>
        <begin position="2"/>
        <end position="243"/>
    </location>
</feature>
<dbReference type="PATRIC" id="fig|1183438.3.peg.880"/>
<name>U5QDZ1_GLOK1</name>
<organism evidence="4 5">
    <name type="scientific">Gloeobacter kilaueensis (strain ATCC BAA-2537 / CCAP 1431/1 / ULC 316 / JS1)</name>
    <dbReference type="NCBI Taxonomy" id="1183438"/>
    <lineage>
        <taxon>Bacteria</taxon>
        <taxon>Bacillati</taxon>
        <taxon>Cyanobacteriota</taxon>
        <taxon>Cyanophyceae</taxon>
        <taxon>Gloeobacterales</taxon>
        <taxon>Gloeobacteraceae</taxon>
        <taxon>Gloeobacter</taxon>
    </lineage>
</organism>
<proteinExistence type="inferred from homology"/>
<evidence type="ECO:0000259" key="3">
    <source>
        <dbReference type="Pfam" id="PF20454"/>
    </source>
</evidence>
<dbReference type="KEGG" id="glj:GKIL_0890"/>
<dbReference type="HAMAP" id="MF_04144">
    <property type="entry name" value="TERL_LAMBDA"/>
    <property type="match status" value="1"/>
</dbReference>
<evidence type="ECO:0000256" key="1">
    <source>
        <dbReference type="SAM" id="MobiDB-lite"/>
    </source>
</evidence>
<dbReference type="Proteomes" id="UP000017396">
    <property type="component" value="Chromosome"/>
</dbReference>
<feature type="compositionally biased region" description="Polar residues" evidence="1">
    <location>
        <begin position="588"/>
        <end position="598"/>
    </location>
</feature>
<dbReference type="eggNOG" id="COG5525">
    <property type="taxonomic scope" value="Bacteria"/>
</dbReference>
<keyword evidence="5" id="KW-1185">Reference proteome</keyword>
<dbReference type="InterPro" id="IPR046454">
    <property type="entry name" value="GpA_endonuclease"/>
</dbReference>
<dbReference type="InterPro" id="IPR046453">
    <property type="entry name" value="GpA_ATPase"/>
</dbReference>
<gene>
    <name evidence="4" type="ORF">GKIL_0890</name>
</gene>
<feature type="region of interest" description="Disordered" evidence="1">
    <location>
        <begin position="570"/>
        <end position="598"/>
    </location>
</feature>
<dbReference type="Pfam" id="PF20454">
    <property type="entry name" value="GpA_nuclease"/>
    <property type="match status" value="1"/>
</dbReference>
<dbReference type="EMBL" id="CP003587">
    <property type="protein sequence ID" value="AGY57136.1"/>
    <property type="molecule type" value="Genomic_DNA"/>
</dbReference>
<evidence type="ECO:0000313" key="4">
    <source>
        <dbReference type="EMBL" id="AGY57136.1"/>
    </source>
</evidence>
<dbReference type="STRING" id="1183438.GKIL_0890"/>
<dbReference type="HOGENOM" id="CLU_023850_4_1_3"/>
<accession>U5QDZ1</accession>
<feature type="domain" description="Terminase large subunit GpA endonuclease" evidence="3">
    <location>
        <begin position="257"/>
        <end position="564"/>
    </location>
</feature>
<protein>
    <submittedName>
        <fullName evidence="4">Phage terminase GpA</fullName>
    </submittedName>
</protein>
<dbReference type="GO" id="GO:0005524">
    <property type="term" value="F:ATP binding"/>
    <property type="evidence" value="ECO:0007669"/>
    <property type="project" value="InterPro"/>
</dbReference>
<dbReference type="GO" id="GO:0004519">
    <property type="term" value="F:endonuclease activity"/>
    <property type="evidence" value="ECO:0007669"/>
    <property type="project" value="InterPro"/>
</dbReference>